<dbReference type="SUPFAM" id="SSF56112">
    <property type="entry name" value="Protein kinase-like (PK-like)"/>
    <property type="match status" value="1"/>
</dbReference>
<comment type="caution">
    <text evidence="6">The sequence shown here is derived from an EMBL/GenBank/DDBJ whole genome shotgun (WGS) entry which is preliminary data.</text>
</comment>
<organism evidence="6 7">
    <name type="scientific">Brevibacillus panacihumi</name>
    <dbReference type="NCBI Taxonomy" id="497735"/>
    <lineage>
        <taxon>Bacteria</taxon>
        <taxon>Bacillati</taxon>
        <taxon>Bacillota</taxon>
        <taxon>Bacilli</taxon>
        <taxon>Bacillales</taxon>
        <taxon>Paenibacillaceae</taxon>
        <taxon>Brevibacillus</taxon>
    </lineage>
</organism>
<evidence type="ECO:0000313" key="7">
    <source>
        <dbReference type="Proteomes" id="UP000281915"/>
    </source>
</evidence>
<dbReference type="InterPro" id="IPR000792">
    <property type="entry name" value="Tscrpt_reg_LuxR_C"/>
</dbReference>
<protein>
    <recommendedName>
        <fullName evidence="8">GAF domain-containing protein</fullName>
    </recommendedName>
</protein>
<name>A0A3M8CPK2_9BACL</name>
<gene>
    <name evidence="6" type="ORF">EDM58_14590</name>
</gene>
<evidence type="ECO:0000256" key="2">
    <source>
        <dbReference type="ARBA" id="ARBA00023125"/>
    </source>
</evidence>
<dbReference type="PROSITE" id="PS50011">
    <property type="entry name" value="PROTEIN_KINASE_DOM"/>
    <property type="match status" value="1"/>
</dbReference>
<dbReference type="InterPro" id="IPR036388">
    <property type="entry name" value="WH-like_DNA-bd_sf"/>
</dbReference>
<dbReference type="PRINTS" id="PR00038">
    <property type="entry name" value="HTHLUXR"/>
</dbReference>
<feature type="domain" description="HTH luxR-type" evidence="5">
    <location>
        <begin position="469"/>
        <end position="534"/>
    </location>
</feature>
<dbReference type="SUPFAM" id="SSF46894">
    <property type="entry name" value="C-terminal effector domain of the bipartite response regulators"/>
    <property type="match status" value="1"/>
</dbReference>
<dbReference type="PANTHER" id="PTHR44688:SF16">
    <property type="entry name" value="DNA-BINDING TRANSCRIPTIONAL ACTIVATOR DEVR_DOSR"/>
    <property type="match status" value="1"/>
</dbReference>
<dbReference type="GO" id="GO:0004672">
    <property type="term" value="F:protein kinase activity"/>
    <property type="evidence" value="ECO:0007669"/>
    <property type="project" value="InterPro"/>
</dbReference>
<keyword evidence="1" id="KW-0805">Transcription regulation</keyword>
<sequence length="545" mass="61132">MHTTAGYHMNEIIYEDPYILIGHAYPKGSSRRMLMKMVKESNRIVLENAKIMNEYRIASRLKMDGILRPILPIANGEAMALEYIPINGVTLRRYFAMHQVSVSEWIQLGLRISNLLLELHRKQVLHLNIRPETILIQPTTKRVFFAGFGYAVPVSEKQDLNGGSALLEASPPYMSPEQTGRINHRVDQRADLYALGVTLFEMLTGKLPFYAADALGWSHAHMAIPPVLSHDDVLRIPQSLLRILFKLLAKDPEERYQNAWELRADFAAMRAEVQPSFRDRMFPMGTSPIPSTGSFSEQPMSYPQILDLAAIVQSSQIFGMETDELQVGRELMSLILKQAGAEKGWLLSVRNGEAIVEWTGEVKRDQLVVARPCLPLEACSEAEKSIVADCLLSQAVSRSGGEGKKGKGSVLCLPILIQEKIRGVLYLENTLTPKAFVPERFTVLHRLSSQVLYITKYLARADNPHNGPASDGGISLTAREKEIVHLMAAGLSNKEIAHQLIVAPETVKAHMRNIYRKLKVKRRIEAVMRAKQLRLLDEQNTPFGG</sequence>
<dbReference type="GO" id="GO:0005524">
    <property type="term" value="F:ATP binding"/>
    <property type="evidence" value="ECO:0007669"/>
    <property type="project" value="InterPro"/>
</dbReference>
<dbReference type="Pfam" id="PF13185">
    <property type="entry name" value="GAF_2"/>
    <property type="match status" value="1"/>
</dbReference>
<evidence type="ECO:0000259" key="5">
    <source>
        <dbReference type="PROSITE" id="PS50043"/>
    </source>
</evidence>
<feature type="domain" description="Protein kinase" evidence="4">
    <location>
        <begin position="7"/>
        <end position="277"/>
    </location>
</feature>
<dbReference type="CDD" id="cd14014">
    <property type="entry name" value="STKc_PknB_like"/>
    <property type="match status" value="1"/>
</dbReference>
<evidence type="ECO:0000259" key="4">
    <source>
        <dbReference type="PROSITE" id="PS50011"/>
    </source>
</evidence>
<dbReference type="Proteomes" id="UP000281915">
    <property type="component" value="Unassembled WGS sequence"/>
</dbReference>
<dbReference type="Pfam" id="PF00196">
    <property type="entry name" value="GerE"/>
    <property type="match status" value="1"/>
</dbReference>
<accession>A0A3M8CPK2</accession>
<reference evidence="6 7" key="1">
    <citation type="submission" date="2018-10" db="EMBL/GenBank/DDBJ databases">
        <title>Phylogenomics of Brevibacillus.</title>
        <authorList>
            <person name="Dunlap C."/>
        </authorList>
    </citation>
    <scope>NUCLEOTIDE SEQUENCE [LARGE SCALE GENOMIC DNA]</scope>
    <source>
        <strain evidence="6 7">JCM 15085</strain>
    </source>
</reference>
<dbReference type="CDD" id="cd06170">
    <property type="entry name" value="LuxR_C_like"/>
    <property type="match status" value="1"/>
</dbReference>
<keyword evidence="2" id="KW-0238">DNA-binding</keyword>
<evidence type="ECO:0008006" key="8">
    <source>
        <dbReference type="Google" id="ProtNLM"/>
    </source>
</evidence>
<dbReference type="InterPro" id="IPR029016">
    <property type="entry name" value="GAF-like_dom_sf"/>
</dbReference>
<dbReference type="Gene3D" id="1.10.10.10">
    <property type="entry name" value="Winged helix-like DNA-binding domain superfamily/Winged helix DNA-binding domain"/>
    <property type="match status" value="1"/>
</dbReference>
<dbReference type="InterPro" id="IPR000719">
    <property type="entry name" value="Prot_kinase_dom"/>
</dbReference>
<evidence type="ECO:0000256" key="3">
    <source>
        <dbReference type="ARBA" id="ARBA00023163"/>
    </source>
</evidence>
<evidence type="ECO:0000256" key="1">
    <source>
        <dbReference type="ARBA" id="ARBA00023015"/>
    </source>
</evidence>
<dbReference type="PROSITE" id="PS50043">
    <property type="entry name" value="HTH_LUXR_2"/>
    <property type="match status" value="1"/>
</dbReference>
<dbReference type="SUPFAM" id="SSF55781">
    <property type="entry name" value="GAF domain-like"/>
    <property type="match status" value="1"/>
</dbReference>
<dbReference type="SMART" id="SM00220">
    <property type="entry name" value="S_TKc"/>
    <property type="match status" value="1"/>
</dbReference>
<evidence type="ECO:0000313" key="6">
    <source>
        <dbReference type="EMBL" id="RNB77489.1"/>
    </source>
</evidence>
<dbReference type="InterPro" id="IPR011009">
    <property type="entry name" value="Kinase-like_dom_sf"/>
</dbReference>
<dbReference type="GO" id="GO:0045892">
    <property type="term" value="P:negative regulation of DNA-templated transcription"/>
    <property type="evidence" value="ECO:0007669"/>
    <property type="project" value="UniProtKB-ARBA"/>
</dbReference>
<dbReference type="InterPro" id="IPR016032">
    <property type="entry name" value="Sig_transdc_resp-reg_C-effctor"/>
</dbReference>
<proteinExistence type="predicted"/>
<dbReference type="EMBL" id="RHHT01000030">
    <property type="protein sequence ID" value="RNB77489.1"/>
    <property type="molecule type" value="Genomic_DNA"/>
</dbReference>
<dbReference type="Gene3D" id="1.10.510.10">
    <property type="entry name" value="Transferase(Phosphotransferase) domain 1"/>
    <property type="match status" value="1"/>
</dbReference>
<dbReference type="PROSITE" id="PS00622">
    <property type="entry name" value="HTH_LUXR_1"/>
    <property type="match status" value="1"/>
</dbReference>
<dbReference type="PANTHER" id="PTHR44688">
    <property type="entry name" value="DNA-BINDING TRANSCRIPTIONAL ACTIVATOR DEVR_DOSR"/>
    <property type="match status" value="1"/>
</dbReference>
<dbReference type="AlphaFoldDB" id="A0A3M8CPK2"/>
<dbReference type="InterPro" id="IPR003018">
    <property type="entry name" value="GAF"/>
</dbReference>
<dbReference type="Pfam" id="PF00069">
    <property type="entry name" value="Pkinase"/>
    <property type="match status" value="1"/>
</dbReference>
<dbReference type="GO" id="GO:0003677">
    <property type="term" value="F:DNA binding"/>
    <property type="evidence" value="ECO:0007669"/>
    <property type="project" value="UniProtKB-KW"/>
</dbReference>
<dbReference type="SMART" id="SM00421">
    <property type="entry name" value="HTH_LUXR"/>
    <property type="match status" value="1"/>
</dbReference>
<keyword evidence="3" id="KW-0804">Transcription</keyword>
<dbReference type="Gene3D" id="3.30.450.40">
    <property type="match status" value="1"/>
</dbReference>
<dbReference type="RefSeq" id="WP_122913994.1">
    <property type="nucleotide sequence ID" value="NZ_RHHT01000030.1"/>
</dbReference>